<proteinExistence type="predicted"/>
<sequence length="61" mass="6605">MAEAALLMRQANTALSTNPTDALVWDCVLAYVAWVGEENVSSEMKAVFNENPAVVAHLNNN</sequence>
<reference evidence="1" key="1">
    <citation type="submission" date="2019-03" db="EMBL/GenBank/DDBJ databases">
        <title>Single cell metagenomics reveals metabolic interactions within the superorganism composed of flagellate Streblomastix strix and complex community of Bacteroidetes bacteria on its surface.</title>
        <authorList>
            <person name="Treitli S.C."/>
            <person name="Kolisko M."/>
            <person name="Husnik F."/>
            <person name="Keeling P."/>
            <person name="Hampl V."/>
        </authorList>
    </citation>
    <scope>NUCLEOTIDE SEQUENCE</scope>
    <source>
        <strain evidence="1">STM</strain>
    </source>
</reference>
<evidence type="ECO:0000313" key="1">
    <source>
        <dbReference type="EMBL" id="KAA6340741.1"/>
    </source>
</evidence>
<protein>
    <submittedName>
        <fullName evidence="1">Uncharacterized protein</fullName>
    </submittedName>
</protein>
<dbReference type="AlphaFoldDB" id="A0A5J4S675"/>
<gene>
    <name evidence="1" type="ORF">EZS27_011401</name>
</gene>
<organism evidence="1">
    <name type="scientific">termite gut metagenome</name>
    <dbReference type="NCBI Taxonomy" id="433724"/>
    <lineage>
        <taxon>unclassified sequences</taxon>
        <taxon>metagenomes</taxon>
        <taxon>organismal metagenomes</taxon>
    </lineage>
</organism>
<feature type="non-terminal residue" evidence="1">
    <location>
        <position position="61"/>
    </location>
</feature>
<name>A0A5J4S675_9ZZZZ</name>
<comment type="caution">
    <text evidence="1">The sequence shown here is derived from an EMBL/GenBank/DDBJ whole genome shotgun (WGS) entry which is preliminary data.</text>
</comment>
<accession>A0A5J4S675</accession>
<dbReference type="EMBL" id="SNRY01000437">
    <property type="protein sequence ID" value="KAA6340741.1"/>
    <property type="molecule type" value="Genomic_DNA"/>
</dbReference>